<proteinExistence type="predicted"/>
<dbReference type="Proteomes" id="UP000241769">
    <property type="component" value="Unassembled WGS sequence"/>
</dbReference>
<dbReference type="AlphaFoldDB" id="A0A2P6NN07"/>
<organism evidence="2 3">
    <name type="scientific">Planoprotostelium fungivorum</name>
    <dbReference type="NCBI Taxonomy" id="1890364"/>
    <lineage>
        <taxon>Eukaryota</taxon>
        <taxon>Amoebozoa</taxon>
        <taxon>Evosea</taxon>
        <taxon>Variosea</taxon>
        <taxon>Cavosteliida</taxon>
        <taxon>Cavosteliaceae</taxon>
        <taxon>Planoprotostelium</taxon>
    </lineage>
</organism>
<evidence type="ECO:0000313" key="3">
    <source>
        <dbReference type="Proteomes" id="UP000241769"/>
    </source>
</evidence>
<evidence type="ECO:0000313" key="2">
    <source>
        <dbReference type="EMBL" id="PRP85347.1"/>
    </source>
</evidence>
<gene>
    <name evidence="2" type="ORF">PROFUN_07055</name>
</gene>
<dbReference type="InParanoid" id="A0A2P6NN07"/>
<feature type="region of interest" description="Disordered" evidence="1">
    <location>
        <begin position="133"/>
        <end position="155"/>
    </location>
</feature>
<name>A0A2P6NN07_9EUKA</name>
<sequence>MRCNLPRRSVGDQSTHIAPAALQLTDVLDPYSTFEEDPSSFSLGNNTLDPTSATLDAIHEITSNHPSPITTTSKFQQAPFDLFKNTLTVPWDDIKTAKTEAERMDIIREVLPQVTALQLRLILSRWESDTPLSAQTAPAGSSLHSGGQEGVILAT</sequence>
<accession>A0A2P6NN07</accession>
<keyword evidence="3" id="KW-1185">Reference proteome</keyword>
<dbReference type="EMBL" id="MDYQ01000046">
    <property type="protein sequence ID" value="PRP85347.1"/>
    <property type="molecule type" value="Genomic_DNA"/>
</dbReference>
<protein>
    <submittedName>
        <fullName evidence="2">Uncharacterized protein</fullName>
    </submittedName>
</protein>
<comment type="caution">
    <text evidence="2">The sequence shown here is derived from an EMBL/GenBank/DDBJ whole genome shotgun (WGS) entry which is preliminary data.</text>
</comment>
<feature type="compositionally biased region" description="Polar residues" evidence="1">
    <location>
        <begin position="133"/>
        <end position="145"/>
    </location>
</feature>
<evidence type="ECO:0000256" key="1">
    <source>
        <dbReference type="SAM" id="MobiDB-lite"/>
    </source>
</evidence>
<reference evidence="2 3" key="1">
    <citation type="journal article" date="2018" name="Genome Biol. Evol.">
        <title>Multiple Roots of Fruiting Body Formation in Amoebozoa.</title>
        <authorList>
            <person name="Hillmann F."/>
            <person name="Forbes G."/>
            <person name="Novohradska S."/>
            <person name="Ferling I."/>
            <person name="Riege K."/>
            <person name="Groth M."/>
            <person name="Westermann M."/>
            <person name="Marz M."/>
            <person name="Spaller T."/>
            <person name="Winckler T."/>
            <person name="Schaap P."/>
            <person name="Glockner G."/>
        </authorList>
    </citation>
    <scope>NUCLEOTIDE SEQUENCE [LARGE SCALE GENOMIC DNA]</scope>
    <source>
        <strain evidence="2 3">Jena</strain>
    </source>
</reference>